<gene>
    <name evidence="7" type="ORF">Bccel_1975</name>
</gene>
<feature type="transmembrane region" description="Helical" evidence="6">
    <location>
        <begin position="12"/>
        <end position="39"/>
    </location>
</feature>
<comment type="caution">
    <text evidence="7">The sequence shown here is derived from an EMBL/GenBank/DDBJ whole genome shotgun (WGS) entry which is preliminary data.</text>
</comment>
<dbReference type="PANTHER" id="PTHR30093">
    <property type="entry name" value="GENERAL SECRETION PATHWAY PROTEIN G"/>
    <property type="match status" value="1"/>
</dbReference>
<protein>
    <recommendedName>
        <fullName evidence="9">Prepilin-type N-terminal cleavage/methylation domain-containing protein</fullName>
    </recommendedName>
</protein>
<evidence type="ECO:0008006" key="9">
    <source>
        <dbReference type="Google" id="ProtNLM"/>
    </source>
</evidence>
<evidence type="ECO:0000256" key="6">
    <source>
        <dbReference type="SAM" id="Phobius"/>
    </source>
</evidence>
<evidence type="ECO:0000256" key="5">
    <source>
        <dbReference type="ARBA" id="ARBA00023136"/>
    </source>
</evidence>
<comment type="subcellular location">
    <subcellularLocation>
        <location evidence="1">Membrane</location>
        <topology evidence="1">Single-pass membrane protein</topology>
    </subcellularLocation>
</comment>
<accession>A0A0L6JLV1</accession>
<evidence type="ECO:0000256" key="2">
    <source>
        <dbReference type="ARBA" id="ARBA00022481"/>
    </source>
</evidence>
<proteinExistence type="predicted"/>
<dbReference type="Proteomes" id="UP000036923">
    <property type="component" value="Unassembled WGS sequence"/>
</dbReference>
<name>A0A0L6JLV1_9FIRM</name>
<dbReference type="GO" id="GO:0016020">
    <property type="term" value="C:membrane"/>
    <property type="evidence" value="ECO:0007669"/>
    <property type="project" value="UniProtKB-SubCell"/>
</dbReference>
<dbReference type="STRING" id="398512.Bccel_1975"/>
<dbReference type="Gene3D" id="3.30.700.10">
    <property type="entry name" value="Glycoprotein, Type 4 Pilin"/>
    <property type="match status" value="1"/>
</dbReference>
<dbReference type="SUPFAM" id="SSF54523">
    <property type="entry name" value="Pili subunits"/>
    <property type="match status" value="1"/>
</dbReference>
<dbReference type="PANTHER" id="PTHR30093:SF44">
    <property type="entry name" value="TYPE II SECRETION SYSTEM CORE PROTEIN G"/>
    <property type="match status" value="1"/>
</dbReference>
<keyword evidence="8" id="KW-1185">Reference proteome</keyword>
<evidence type="ECO:0000256" key="1">
    <source>
        <dbReference type="ARBA" id="ARBA00004167"/>
    </source>
</evidence>
<keyword evidence="2" id="KW-0488">Methylation</keyword>
<keyword evidence="5 6" id="KW-0472">Membrane</keyword>
<dbReference type="Pfam" id="PF07963">
    <property type="entry name" value="N_methyl"/>
    <property type="match status" value="1"/>
</dbReference>
<keyword evidence="3 6" id="KW-0812">Transmembrane</keyword>
<dbReference type="EMBL" id="LGTC01000001">
    <property type="protein sequence ID" value="KNY26710.1"/>
    <property type="molecule type" value="Genomic_DNA"/>
</dbReference>
<evidence type="ECO:0000256" key="3">
    <source>
        <dbReference type="ARBA" id="ARBA00022692"/>
    </source>
</evidence>
<reference evidence="8" key="1">
    <citation type="submission" date="2015-07" db="EMBL/GenBank/DDBJ databases">
        <title>Near-Complete Genome Sequence of the Cellulolytic Bacterium Bacteroides (Pseudobacteroides) cellulosolvens ATCC 35603.</title>
        <authorList>
            <person name="Dassa B."/>
            <person name="Utturkar S.M."/>
            <person name="Klingeman D.M."/>
            <person name="Hurt R.A."/>
            <person name="Keller M."/>
            <person name="Xu J."/>
            <person name="Reddy Y.H.K."/>
            <person name="Borovok I."/>
            <person name="Grinberg I.R."/>
            <person name="Lamed R."/>
            <person name="Zhivin O."/>
            <person name="Bayer E.A."/>
            <person name="Brown S.D."/>
        </authorList>
    </citation>
    <scope>NUCLEOTIDE SEQUENCE [LARGE SCALE GENOMIC DNA]</scope>
    <source>
        <strain evidence="8">DSM 2933</strain>
    </source>
</reference>
<evidence type="ECO:0000256" key="4">
    <source>
        <dbReference type="ARBA" id="ARBA00022989"/>
    </source>
</evidence>
<dbReference type="InterPro" id="IPR045584">
    <property type="entry name" value="Pilin-like"/>
</dbReference>
<sequence precursor="true">MIKKFIKNRKGFTLTELIVVVAILGVLAAVVTPSVMGYLSDAKDNADKANLATIDSCVKRLAAKGTISLTSDWTNATVQSNIRAAVAKEINPIPSTSSETNTKWAINKDAVSGTTIWVTQEATAAAGSNVRIILNPGAAPSPTT</sequence>
<dbReference type="RefSeq" id="WP_050753322.1">
    <property type="nucleotide sequence ID" value="NZ_JQKC01000006.1"/>
</dbReference>
<dbReference type="AlphaFoldDB" id="A0A0L6JLV1"/>
<keyword evidence="4 6" id="KW-1133">Transmembrane helix</keyword>
<dbReference type="eggNOG" id="COG2165">
    <property type="taxonomic scope" value="Bacteria"/>
</dbReference>
<dbReference type="NCBIfam" id="TIGR02532">
    <property type="entry name" value="IV_pilin_GFxxxE"/>
    <property type="match status" value="1"/>
</dbReference>
<dbReference type="InterPro" id="IPR012902">
    <property type="entry name" value="N_methyl_site"/>
</dbReference>
<organism evidence="7 8">
    <name type="scientific">Pseudobacteroides cellulosolvens ATCC 35603 = DSM 2933</name>
    <dbReference type="NCBI Taxonomy" id="398512"/>
    <lineage>
        <taxon>Bacteria</taxon>
        <taxon>Bacillati</taxon>
        <taxon>Bacillota</taxon>
        <taxon>Clostridia</taxon>
        <taxon>Eubacteriales</taxon>
        <taxon>Oscillospiraceae</taxon>
        <taxon>Pseudobacteroides</taxon>
    </lineage>
</organism>
<evidence type="ECO:0000313" key="7">
    <source>
        <dbReference type="EMBL" id="KNY26710.1"/>
    </source>
</evidence>
<evidence type="ECO:0000313" key="8">
    <source>
        <dbReference type="Proteomes" id="UP000036923"/>
    </source>
</evidence>